<evidence type="ECO:0000313" key="9">
    <source>
        <dbReference type="Proteomes" id="UP001445076"/>
    </source>
</evidence>
<dbReference type="Gene3D" id="1.20.1250.20">
    <property type="entry name" value="MFS general substrate transporter like domains"/>
    <property type="match status" value="1"/>
</dbReference>
<keyword evidence="2" id="KW-0813">Transport</keyword>
<evidence type="ECO:0000256" key="1">
    <source>
        <dbReference type="ARBA" id="ARBA00004141"/>
    </source>
</evidence>
<accession>A0AAW0VSP6</accession>
<keyword evidence="5 7" id="KW-0472">Membrane</keyword>
<dbReference type="InterPro" id="IPR036259">
    <property type="entry name" value="MFS_trans_sf"/>
</dbReference>
<evidence type="ECO:0000256" key="7">
    <source>
        <dbReference type="SAM" id="Phobius"/>
    </source>
</evidence>
<dbReference type="GO" id="GO:0022857">
    <property type="term" value="F:transmembrane transporter activity"/>
    <property type="evidence" value="ECO:0007669"/>
    <property type="project" value="InterPro"/>
</dbReference>
<dbReference type="Pfam" id="PF07690">
    <property type="entry name" value="MFS_1"/>
    <property type="match status" value="1"/>
</dbReference>
<protein>
    <submittedName>
        <fullName evidence="8">Uncharacterized protein</fullName>
    </submittedName>
</protein>
<feature type="transmembrane region" description="Helical" evidence="7">
    <location>
        <begin position="199"/>
        <end position="221"/>
    </location>
</feature>
<comment type="subcellular location">
    <subcellularLocation>
        <location evidence="1">Membrane</location>
        <topology evidence="1">Multi-pass membrane protein</topology>
    </subcellularLocation>
</comment>
<evidence type="ECO:0000256" key="3">
    <source>
        <dbReference type="ARBA" id="ARBA00022692"/>
    </source>
</evidence>
<evidence type="ECO:0000256" key="2">
    <source>
        <dbReference type="ARBA" id="ARBA00022448"/>
    </source>
</evidence>
<feature type="transmembrane region" description="Helical" evidence="7">
    <location>
        <begin position="137"/>
        <end position="159"/>
    </location>
</feature>
<sequence length="286" mass="31163">MGWRWSYIITGMMGVLATLLLFLIVRDPTRASQAESKSGIQPTKPLRTISTISGDSEDSDVEFTDINGKNIVTSPTGSQAKEGLLRRHSGPKDVAKALCKPPLLMLTFAACIRHTAGFSWAYNTQLYFLTYYPGFNIGLWVMSASIIGGSLGVTVGGFVSDKLVKRIGIRARLYVLAASQLIATPFAAGVLFFPPPGAFFSLLGSYIFAEMWFGVLFAVLLELVPSTVQSTSIAVFLFVMNNVGGNMPVVVDPLSHLLSYRSALYIMYPGMYLASSVFFFLTSFLL</sequence>
<feature type="transmembrane region" description="Helical" evidence="7">
    <location>
        <begin position="171"/>
        <end position="193"/>
    </location>
</feature>
<dbReference type="PANTHER" id="PTHR23505">
    <property type="entry name" value="SPINSTER"/>
    <property type="match status" value="1"/>
</dbReference>
<organism evidence="8 9">
    <name type="scientific">Cherax quadricarinatus</name>
    <name type="common">Australian red claw crayfish</name>
    <dbReference type="NCBI Taxonomy" id="27406"/>
    <lineage>
        <taxon>Eukaryota</taxon>
        <taxon>Metazoa</taxon>
        <taxon>Ecdysozoa</taxon>
        <taxon>Arthropoda</taxon>
        <taxon>Crustacea</taxon>
        <taxon>Multicrustacea</taxon>
        <taxon>Malacostraca</taxon>
        <taxon>Eumalacostraca</taxon>
        <taxon>Eucarida</taxon>
        <taxon>Decapoda</taxon>
        <taxon>Pleocyemata</taxon>
        <taxon>Astacidea</taxon>
        <taxon>Parastacoidea</taxon>
        <taxon>Parastacidae</taxon>
        <taxon>Cherax</taxon>
    </lineage>
</organism>
<proteinExistence type="inferred from homology"/>
<evidence type="ECO:0000256" key="6">
    <source>
        <dbReference type="ARBA" id="ARBA00024338"/>
    </source>
</evidence>
<keyword evidence="9" id="KW-1185">Reference proteome</keyword>
<comment type="similarity">
    <text evidence="6">Belongs to the major facilitator superfamily. Spinster (TC 2.A.1.49) family.</text>
</comment>
<dbReference type="Proteomes" id="UP001445076">
    <property type="component" value="Unassembled WGS sequence"/>
</dbReference>
<keyword evidence="3 7" id="KW-0812">Transmembrane</keyword>
<dbReference type="InterPro" id="IPR011701">
    <property type="entry name" value="MFS"/>
</dbReference>
<name>A0AAW0VSP6_CHEQU</name>
<reference evidence="8 9" key="1">
    <citation type="journal article" date="2024" name="BMC Genomics">
        <title>Genome assembly of redclaw crayfish (Cherax quadricarinatus) provides insights into its immune adaptation and hypoxia tolerance.</title>
        <authorList>
            <person name="Liu Z."/>
            <person name="Zheng J."/>
            <person name="Li H."/>
            <person name="Fang K."/>
            <person name="Wang S."/>
            <person name="He J."/>
            <person name="Zhou D."/>
            <person name="Weng S."/>
            <person name="Chi M."/>
            <person name="Gu Z."/>
            <person name="He J."/>
            <person name="Li F."/>
            <person name="Wang M."/>
        </authorList>
    </citation>
    <scope>NUCLEOTIDE SEQUENCE [LARGE SCALE GENOMIC DNA]</scope>
    <source>
        <strain evidence="8">ZL_2023a</strain>
    </source>
</reference>
<dbReference type="PANTHER" id="PTHR23505:SF96">
    <property type="entry name" value="LP14756P"/>
    <property type="match status" value="1"/>
</dbReference>
<feature type="transmembrane region" description="Helical" evidence="7">
    <location>
        <begin position="263"/>
        <end position="285"/>
    </location>
</feature>
<comment type="caution">
    <text evidence="8">The sequence shown here is derived from an EMBL/GenBank/DDBJ whole genome shotgun (WGS) entry which is preliminary data.</text>
</comment>
<dbReference type="InterPro" id="IPR044770">
    <property type="entry name" value="MFS_spinster-like"/>
</dbReference>
<evidence type="ECO:0000256" key="5">
    <source>
        <dbReference type="ARBA" id="ARBA00023136"/>
    </source>
</evidence>
<dbReference type="GO" id="GO:0016020">
    <property type="term" value="C:membrane"/>
    <property type="evidence" value="ECO:0007669"/>
    <property type="project" value="UniProtKB-SubCell"/>
</dbReference>
<dbReference type="EMBL" id="JARKIK010001198">
    <property type="protein sequence ID" value="KAK8719865.1"/>
    <property type="molecule type" value="Genomic_DNA"/>
</dbReference>
<feature type="transmembrane region" description="Helical" evidence="7">
    <location>
        <begin position="6"/>
        <end position="25"/>
    </location>
</feature>
<gene>
    <name evidence="8" type="ORF">OTU49_013725</name>
</gene>
<evidence type="ECO:0000313" key="8">
    <source>
        <dbReference type="EMBL" id="KAK8719865.1"/>
    </source>
</evidence>
<feature type="transmembrane region" description="Helical" evidence="7">
    <location>
        <begin position="103"/>
        <end position="122"/>
    </location>
</feature>
<evidence type="ECO:0000256" key="4">
    <source>
        <dbReference type="ARBA" id="ARBA00022989"/>
    </source>
</evidence>
<keyword evidence="4 7" id="KW-1133">Transmembrane helix</keyword>
<dbReference type="SUPFAM" id="SSF103473">
    <property type="entry name" value="MFS general substrate transporter"/>
    <property type="match status" value="1"/>
</dbReference>
<feature type="transmembrane region" description="Helical" evidence="7">
    <location>
        <begin position="233"/>
        <end position="251"/>
    </location>
</feature>
<dbReference type="AlphaFoldDB" id="A0AAW0VSP6"/>